<dbReference type="RefSeq" id="WP_073071165.1">
    <property type="nucleotide sequence ID" value="NZ_FQXN01000001.1"/>
</dbReference>
<organism evidence="1 2">
    <name type="scientific">Thermosipho atlanticus DSM 15807</name>
    <dbReference type="NCBI Taxonomy" id="1123380"/>
    <lineage>
        <taxon>Bacteria</taxon>
        <taxon>Thermotogati</taxon>
        <taxon>Thermotogota</taxon>
        <taxon>Thermotogae</taxon>
        <taxon>Thermotogales</taxon>
        <taxon>Fervidobacteriaceae</taxon>
        <taxon>Thermosipho</taxon>
    </lineage>
</organism>
<dbReference type="Proteomes" id="UP000242592">
    <property type="component" value="Unassembled WGS sequence"/>
</dbReference>
<sequence length="95" mass="10692">MKVNFIGGIRYLIGIKELEVNFGNLDDIFKEISKKIGKTLNFIIDKENNKTFVVLKENGKELRFSVVIHNNGENILKKEQLEDGDLSIIMPVGGG</sequence>
<evidence type="ECO:0000313" key="2">
    <source>
        <dbReference type="Proteomes" id="UP000242592"/>
    </source>
</evidence>
<dbReference type="OrthoDB" id="47948at2"/>
<dbReference type="AlphaFoldDB" id="A0A1M5QX73"/>
<dbReference type="Gene3D" id="3.10.20.30">
    <property type="match status" value="1"/>
</dbReference>
<evidence type="ECO:0008006" key="3">
    <source>
        <dbReference type="Google" id="ProtNLM"/>
    </source>
</evidence>
<gene>
    <name evidence="1" type="ORF">SAMN02745199_0204</name>
</gene>
<dbReference type="STRING" id="1123380.SAMN02745199_0204"/>
<dbReference type="EMBL" id="FQXN01000001">
    <property type="protein sequence ID" value="SHH18702.1"/>
    <property type="molecule type" value="Genomic_DNA"/>
</dbReference>
<protein>
    <recommendedName>
        <fullName evidence="3">Molybdopterin synthase subunit MoaD</fullName>
    </recommendedName>
</protein>
<accession>A0A1M5QX73</accession>
<keyword evidence="2" id="KW-1185">Reference proteome</keyword>
<name>A0A1M5QX73_9BACT</name>
<reference evidence="2" key="1">
    <citation type="submission" date="2016-11" db="EMBL/GenBank/DDBJ databases">
        <authorList>
            <person name="Varghese N."/>
            <person name="Submissions S."/>
        </authorList>
    </citation>
    <scope>NUCLEOTIDE SEQUENCE [LARGE SCALE GENOMIC DNA]</scope>
    <source>
        <strain evidence="2">DSM 15807</strain>
    </source>
</reference>
<evidence type="ECO:0000313" key="1">
    <source>
        <dbReference type="EMBL" id="SHH18702.1"/>
    </source>
</evidence>
<proteinExistence type="predicted"/>
<dbReference type="InterPro" id="IPR012675">
    <property type="entry name" value="Beta-grasp_dom_sf"/>
</dbReference>